<dbReference type="Proteomes" id="UP000581769">
    <property type="component" value="Unassembled WGS sequence"/>
</dbReference>
<accession>A0A840J4W5</accession>
<name>A0A840J4W5_9PSEU</name>
<dbReference type="InterPro" id="IPR001962">
    <property type="entry name" value="Asn_synthase"/>
</dbReference>
<comment type="similarity">
    <text evidence="2">Belongs to the asparagine synthetase family.</text>
</comment>
<evidence type="ECO:0000256" key="4">
    <source>
        <dbReference type="ARBA" id="ARBA00022741"/>
    </source>
</evidence>
<evidence type="ECO:0000259" key="12">
    <source>
        <dbReference type="PROSITE" id="PS51278"/>
    </source>
</evidence>
<feature type="active site" description="For GATase activity" evidence="9">
    <location>
        <position position="2"/>
    </location>
</feature>
<dbReference type="Pfam" id="PF00733">
    <property type="entry name" value="Asn_synthase"/>
    <property type="match status" value="1"/>
</dbReference>
<evidence type="ECO:0000256" key="10">
    <source>
        <dbReference type="PIRSR" id="PIRSR001589-2"/>
    </source>
</evidence>
<dbReference type="SUPFAM" id="SSF56235">
    <property type="entry name" value="N-terminal nucleophile aminohydrolases (Ntn hydrolases)"/>
    <property type="match status" value="1"/>
</dbReference>
<evidence type="ECO:0000256" key="9">
    <source>
        <dbReference type="PIRSR" id="PIRSR001589-1"/>
    </source>
</evidence>
<feature type="binding site" evidence="10">
    <location>
        <position position="104"/>
    </location>
    <ligand>
        <name>L-glutamine</name>
        <dbReference type="ChEBI" id="CHEBI:58359"/>
    </ligand>
</feature>
<proteinExistence type="inferred from homology"/>
<dbReference type="InterPro" id="IPR006426">
    <property type="entry name" value="Asn_synth_AEB"/>
</dbReference>
<dbReference type="GO" id="GO:0006529">
    <property type="term" value="P:asparagine biosynthetic process"/>
    <property type="evidence" value="ECO:0007669"/>
    <property type="project" value="UniProtKB-KW"/>
</dbReference>
<dbReference type="Pfam" id="PF13537">
    <property type="entry name" value="GATase_7"/>
    <property type="match status" value="1"/>
</dbReference>
<evidence type="ECO:0000256" key="5">
    <source>
        <dbReference type="ARBA" id="ARBA00022840"/>
    </source>
</evidence>
<reference evidence="13 14" key="1">
    <citation type="submission" date="2020-08" db="EMBL/GenBank/DDBJ databases">
        <title>Sequencing the genomes of 1000 actinobacteria strains.</title>
        <authorList>
            <person name="Klenk H.-P."/>
        </authorList>
    </citation>
    <scope>NUCLEOTIDE SEQUENCE [LARGE SCALE GENOMIC DNA]</scope>
    <source>
        <strain evidence="13 14">DSM 45859</strain>
    </source>
</reference>
<feature type="binding site" evidence="10">
    <location>
        <position position="293"/>
    </location>
    <ligand>
        <name>ATP</name>
        <dbReference type="ChEBI" id="CHEBI:30616"/>
    </ligand>
</feature>
<comment type="caution">
    <text evidence="13">The sequence shown here is derived from an EMBL/GenBank/DDBJ whole genome shotgun (WGS) entry which is preliminary data.</text>
</comment>
<dbReference type="PIRSF" id="PIRSF001589">
    <property type="entry name" value="Asn_synthetase_glu-h"/>
    <property type="match status" value="1"/>
</dbReference>
<feature type="binding site" evidence="10">
    <location>
        <position position="263"/>
    </location>
    <ligand>
        <name>ATP</name>
        <dbReference type="ChEBI" id="CHEBI:30616"/>
    </ligand>
</feature>
<dbReference type="CDD" id="cd00712">
    <property type="entry name" value="AsnB"/>
    <property type="match status" value="1"/>
</dbReference>
<evidence type="ECO:0000256" key="8">
    <source>
        <dbReference type="ARBA" id="ARBA00048741"/>
    </source>
</evidence>
<dbReference type="CDD" id="cd01991">
    <property type="entry name" value="Asn_synthase_B_C"/>
    <property type="match status" value="1"/>
</dbReference>
<keyword evidence="13" id="KW-0436">Ligase</keyword>
<keyword evidence="4 10" id="KW-0547">Nucleotide-binding</keyword>
<evidence type="ECO:0000313" key="14">
    <source>
        <dbReference type="Proteomes" id="UP000581769"/>
    </source>
</evidence>
<dbReference type="Gene3D" id="3.60.20.10">
    <property type="entry name" value="Glutamine Phosphoribosylpyrophosphate, subunit 1, domain 1"/>
    <property type="match status" value="1"/>
</dbReference>
<keyword evidence="9" id="KW-0028">Amino-acid biosynthesis</keyword>
<dbReference type="PROSITE" id="PS51278">
    <property type="entry name" value="GATASE_TYPE_2"/>
    <property type="match status" value="1"/>
</dbReference>
<dbReference type="InterPro" id="IPR014729">
    <property type="entry name" value="Rossmann-like_a/b/a_fold"/>
</dbReference>
<feature type="site" description="Important for beta-aspartyl-AMP intermediate formation" evidence="11">
    <location>
        <position position="381"/>
    </location>
</feature>
<comment type="pathway">
    <text evidence="1">Amino-acid biosynthesis; L-asparagine biosynthesis; L-asparagine from L-aspartate (L-Gln route): step 1/1.</text>
</comment>
<evidence type="ECO:0000256" key="2">
    <source>
        <dbReference type="ARBA" id="ARBA00005752"/>
    </source>
</evidence>
<keyword evidence="6 9" id="KW-0061">Asparagine biosynthesis</keyword>
<dbReference type="InterPro" id="IPR017932">
    <property type="entry name" value="GATase_2_dom"/>
</dbReference>
<gene>
    <name evidence="13" type="ORF">BJY18_006254</name>
</gene>
<feature type="domain" description="Glutamine amidotransferase type-2" evidence="12">
    <location>
        <begin position="2"/>
        <end position="216"/>
    </location>
</feature>
<evidence type="ECO:0000313" key="13">
    <source>
        <dbReference type="EMBL" id="MBB4688769.1"/>
    </source>
</evidence>
<dbReference type="SUPFAM" id="SSF52402">
    <property type="entry name" value="Adenine nucleotide alpha hydrolases-like"/>
    <property type="match status" value="1"/>
</dbReference>
<dbReference type="GO" id="GO:0005524">
    <property type="term" value="F:ATP binding"/>
    <property type="evidence" value="ECO:0007669"/>
    <property type="project" value="UniProtKB-KW"/>
</dbReference>
<keyword evidence="5 10" id="KW-0067">ATP-binding</keyword>
<organism evidence="13 14">
    <name type="scientific">Amycolatopsis jiangsuensis</name>
    <dbReference type="NCBI Taxonomy" id="1181879"/>
    <lineage>
        <taxon>Bacteria</taxon>
        <taxon>Bacillati</taxon>
        <taxon>Actinomycetota</taxon>
        <taxon>Actinomycetes</taxon>
        <taxon>Pseudonocardiales</taxon>
        <taxon>Pseudonocardiaceae</taxon>
        <taxon>Amycolatopsis</taxon>
    </lineage>
</organism>
<dbReference type="EC" id="6.3.5.4" evidence="3"/>
<dbReference type="InterPro" id="IPR033738">
    <property type="entry name" value="AsnB_N"/>
</dbReference>
<sequence length="616" mass="67491">MCGITGWVAFERDLRREAGALAAMTATMACRGPDAGGTWVDPRGTAALGHRRLAVLDLAGSTQPMTLETPDGWVALTYSGEVYNYAELRAELRRRGHHFRTTGDTEVVLRGYVEWGDAVAERLNGMYAFAVWDGRTSALVLVRDRMGVKPLYYQSTSDGVVFGSEPKALLANPLADRAVRLDGLRELFAFVKTPGHAVWAGMREVRPGTVVTVGTRGTHERTYWSLETVEHRDDLETTTARVRDLLAEIVTRQLVADVPLGLLLSGGLDSSAVTAHAARELAGRGEKVHSFSVDFASQSESFVPDAARPTPDAPYVREVSAHVGTVHSEIVLDAAAMADPAVRRTVIAARDVPAGTGDTDVSLYLLFSAIRERSTVALSGESADEVFGGYHWHRSRDAQCSGTFPWMSPANGAPAGGQGRDGTVLRPELLELLDIPAYTRDRYAEAVAEVTHLPGDDEAARARRITSHLGITRFMRMLLDRKDRLSMAAGLEVRVPFCDHRLVEYVHNAPWAAKSFDGREKSLLRAATRELLPHSVATRVKSAYPSIQAVGYLSALCEQATELRSDRQHPVFDLISDRWLDRALRAPDAPGVRSGLERCLNLAAWLDLRRPRLLLT</sequence>
<keyword evidence="7 9" id="KW-0315">Glutamine amidotransferase</keyword>
<feature type="binding site" evidence="10">
    <location>
        <begin position="379"/>
        <end position="380"/>
    </location>
    <ligand>
        <name>ATP</name>
        <dbReference type="ChEBI" id="CHEBI:30616"/>
    </ligand>
</feature>
<evidence type="ECO:0000256" key="1">
    <source>
        <dbReference type="ARBA" id="ARBA00005187"/>
    </source>
</evidence>
<dbReference type="GO" id="GO:0005829">
    <property type="term" value="C:cytosol"/>
    <property type="evidence" value="ECO:0007669"/>
    <property type="project" value="TreeGrafter"/>
</dbReference>
<dbReference type="RefSeq" id="WP_184783406.1">
    <property type="nucleotide sequence ID" value="NZ_JACHMG010000001.1"/>
</dbReference>
<dbReference type="PANTHER" id="PTHR43284">
    <property type="entry name" value="ASPARAGINE SYNTHETASE (GLUTAMINE-HYDROLYZING)"/>
    <property type="match status" value="1"/>
</dbReference>
<dbReference type="InterPro" id="IPR029055">
    <property type="entry name" value="Ntn_hydrolases_N"/>
</dbReference>
<dbReference type="NCBIfam" id="TIGR01536">
    <property type="entry name" value="asn_synth_AEB"/>
    <property type="match status" value="1"/>
</dbReference>
<evidence type="ECO:0000256" key="7">
    <source>
        <dbReference type="ARBA" id="ARBA00022962"/>
    </source>
</evidence>
<dbReference type="EMBL" id="JACHMG010000001">
    <property type="protein sequence ID" value="MBB4688769.1"/>
    <property type="molecule type" value="Genomic_DNA"/>
</dbReference>
<comment type="catalytic activity">
    <reaction evidence="8">
        <text>L-aspartate + L-glutamine + ATP + H2O = L-asparagine + L-glutamate + AMP + diphosphate + H(+)</text>
        <dbReference type="Rhea" id="RHEA:12228"/>
        <dbReference type="ChEBI" id="CHEBI:15377"/>
        <dbReference type="ChEBI" id="CHEBI:15378"/>
        <dbReference type="ChEBI" id="CHEBI:29985"/>
        <dbReference type="ChEBI" id="CHEBI:29991"/>
        <dbReference type="ChEBI" id="CHEBI:30616"/>
        <dbReference type="ChEBI" id="CHEBI:33019"/>
        <dbReference type="ChEBI" id="CHEBI:58048"/>
        <dbReference type="ChEBI" id="CHEBI:58359"/>
        <dbReference type="ChEBI" id="CHEBI:456215"/>
        <dbReference type="EC" id="6.3.5.4"/>
    </reaction>
</comment>
<dbReference type="Gene3D" id="3.40.50.620">
    <property type="entry name" value="HUPs"/>
    <property type="match status" value="1"/>
</dbReference>
<dbReference type="AlphaFoldDB" id="A0A840J4W5"/>
<keyword evidence="14" id="KW-1185">Reference proteome</keyword>
<protein>
    <recommendedName>
        <fullName evidence="3">asparagine synthase (glutamine-hydrolyzing)</fullName>
        <ecNumber evidence="3">6.3.5.4</ecNumber>
    </recommendedName>
</protein>
<evidence type="ECO:0000256" key="11">
    <source>
        <dbReference type="PIRSR" id="PIRSR001589-3"/>
    </source>
</evidence>
<dbReference type="InterPro" id="IPR051786">
    <property type="entry name" value="ASN_synthetase/amidase"/>
</dbReference>
<dbReference type="GO" id="GO:0004066">
    <property type="term" value="F:asparagine synthase (glutamine-hydrolyzing) activity"/>
    <property type="evidence" value="ECO:0007669"/>
    <property type="project" value="UniProtKB-EC"/>
</dbReference>
<evidence type="ECO:0000256" key="3">
    <source>
        <dbReference type="ARBA" id="ARBA00012737"/>
    </source>
</evidence>
<dbReference type="PANTHER" id="PTHR43284:SF1">
    <property type="entry name" value="ASPARAGINE SYNTHETASE"/>
    <property type="match status" value="1"/>
</dbReference>
<evidence type="ECO:0000256" key="6">
    <source>
        <dbReference type="ARBA" id="ARBA00022888"/>
    </source>
</evidence>